<evidence type="ECO:0000256" key="2">
    <source>
        <dbReference type="SAM" id="Phobius"/>
    </source>
</evidence>
<sequence>MGTLRFLVERPRELIAALFAVPTLVMPTILIRHWAPYFVCIPALGVAIYLGPALAKLGRVPALTALSVFLLLGMWSRGIYARSEPVWSEPVFVEASRALKVVRGNFEKVFPSFPRGSQVVVSVGTTGARGIQSTLLDAQALRAWYRDPSLQTVSTLRRQPGATAEYLVRVTTDLDVISIDPETQRVRASTPQAPDFAEINRPLNNYARAVAAGGETERAVRILERLAQAEPGAPAAYDRRLIASIYLASGRRREAESLMAITPSFSRADALEIVRRLLGEATSNERLDDAAFEVFGLSSSDPETVRWLMRAFRNDGSLAQAAWYAERLQELRPGDPESASLLSETARAGLKPKREAT</sequence>
<accession>A0A538T4I0</accession>
<dbReference type="Proteomes" id="UP000320913">
    <property type="component" value="Unassembled WGS sequence"/>
</dbReference>
<keyword evidence="2" id="KW-0812">Transmembrane</keyword>
<name>A0A538T4I0_UNCEI</name>
<feature type="transmembrane region" description="Helical" evidence="2">
    <location>
        <begin position="12"/>
        <end position="30"/>
    </location>
</feature>
<evidence type="ECO:0000313" key="3">
    <source>
        <dbReference type="EMBL" id="TMQ58536.1"/>
    </source>
</evidence>
<dbReference type="InterPro" id="IPR011990">
    <property type="entry name" value="TPR-like_helical_dom_sf"/>
</dbReference>
<dbReference type="Gene3D" id="1.25.40.10">
    <property type="entry name" value="Tetratricopeptide repeat domain"/>
    <property type="match status" value="1"/>
</dbReference>
<comment type="caution">
    <text evidence="3">The sequence shown here is derived from an EMBL/GenBank/DDBJ whole genome shotgun (WGS) entry which is preliminary data.</text>
</comment>
<evidence type="ECO:0000256" key="1">
    <source>
        <dbReference type="SAM" id="MobiDB-lite"/>
    </source>
</evidence>
<keyword evidence="2" id="KW-0472">Membrane</keyword>
<evidence type="ECO:0000313" key="4">
    <source>
        <dbReference type="Proteomes" id="UP000320913"/>
    </source>
</evidence>
<organism evidence="3 4">
    <name type="scientific">Eiseniibacteriota bacterium</name>
    <dbReference type="NCBI Taxonomy" id="2212470"/>
    <lineage>
        <taxon>Bacteria</taxon>
        <taxon>Candidatus Eiseniibacteriota</taxon>
    </lineage>
</organism>
<reference evidence="3 4" key="1">
    <citation type="journal article" date="2019" name="Nat. Microbiol.">
        <title>Mediterranean grassland soil C-N compound turnover is dependent on rainfall and depth, and is mediated by genomically divergent microorganisms.</title>
        <authorList>
            <person name="Diamond S."/>
            <person name="Andeer P.F."/>
            <person name="Li Z."/>
            <person name="Crits-Christoph A."/>
            <person name="Burstein D."/>
            <person name="Anantharaman K."/>
            <person name="Lane K.R."/>
            <person name="Thomas B.C."/>
            <person name="Pan C."/>
            <person name="Northen T.R."/>
            <person name="Banfield J.F."/>
        </authorList>
    </citation>
    <scope>NUCLEOTIDE SEQUENCE [LARGE SCALE GENOMIC DNA]</scope>
    <source>
        <strain evidence="3">WS_5</strain>
    </source>
</reference>
<dbReference type="AlphaFoldDB" id="A0A538T4I0"/>
<gene>
    <name evidence="3" type="ORF">E6K75_05235</name>
</gene>
<keyword evidence="2" id="KW-1133">Transmembrane helix</keyword>
<evidence type="ECO:0008006" key="5">
    <source>
        <dbReference type="Google" id="ProtNLM"/>
    </source>
</evidence>
<feature type="region of interest" description="Disordered" evidence="1">
    <location>
        <begin position="334"/>
        <end position="357"/>
    </location>
</feature>
<protein>
    <recommendedName>
        <fullName evidence="5">Tetratricopeptide repeat protein</fullName>
    </recommendedName>
</protein>
<proteinExistence type="predicted"/>
<dbReference type="EMBL" id="VBOV01000124">
    <property type="protein sequence ID" value="TMQ58536.1"/>
    <property type="molecule type" value="Genomic_DNA"/>
</dbReference>